<evidence type="ECO:0000259" key="8">
    <source>
        <dbReference type="PROSITE" id="PS51194"/>
    </source>
</evidence>
<dbReference type="GO" id="GO:0003723">
    <property type="term" value="F:RNA binding"/>
    <property type="evidence" value="ECO:0007669"/>
    <property type="project" value="UniProtKB-UniRule"/>
</dbReference>
<comment type="similarity">
    <text evidence="6">Belongs to the DEAD box helicase family.</text>
</comment>
<evidence type="ECO:0000256" key="2">
    <source>
        <dbReference type="ARBA" id="ARBA00022801"/>
    </source>
</evidence>
<dbReference type="EC" id="3.6.4.13" evidence="6"/>
<sequence length="249" mass="28377">MAVQDMDICLNVSSGTVNDQTSKDVAARGLDMPKVDTVVQYTGPLSARDYVHRIGRTARAGTSGNAIIFLTPPEIEFVRALESRRIRIKQVDMKDVLDKLIGPFSKHLSVEATATELQNRFENLVIDDKKFHNMACRAYVSWMRFYSSYPRDMREIFNRKDLHLGHYAKSFALRDPPKRIGGIGKTLRENNPSRVVHNNRLSNERVEKVRKQQSGQPSGHKPGMLKRSRILNVSEYGDGLEPIKKIRKK</sequence>
<keyword evidence="3 6" id="KW-0347">Helicase</keyword>
<dbReference type="InterPro" id="IPR025313">
    <property type="entry name" value="SPB4-like_CTE"/>
</dbReference>
<gene>
    <name evidence="9" type="primary">CG8611_3</name>
    <name evidence="9" type="ORF">g.45409</name>
</gene>
<dbReference type="Pfam" id="PF00271">
    <property type="entry name" value="Helicase_C"/>
    <property type="match status" value="1"/>
</dbReference>
<keyword evidence="1 6" id="KW-0547">Nucleotide-binding</keyword>
<reference evidence="9" key="1">
    <citation type="submission" date="2015-01" db="EMBL/GenBank/DDBJ databases">
        <title>Transcriptome Assembly of Fopius arisanus.</title>
        <authorList>
            <person name="Geib S."/>
        </authorList>
    </citation>
    <scope>NUCLEOTIDE SEQUENCE</scope>
</reference>
<keyword evidence="2 6" id="KW-0378">Hydrolase</keyword>
<accession>A0A0C9QZ31</accession>
<name>A0A0C9QZ31_9HYME</name>
<evidence type="ECO:0000256" key="1">
    <source>
        <dbReference type="ARBA" id="ARBA00022741"/>
    </source>
</evidence>
<feature type="region of interest" description="Disordered" evidence="7">
    <location>
        <begin position="205"/>
        <end position="229"/>
    </location>
</feature>
<protein>
    <recommendedName>
        <fullName evidence="6">ATP-dependent RNA helicase</fullName>
        <ecNumber evidence="6">3.6.4.13</ecNumber>
    </recommendedName>
</protein>
<evidence type="ECO:0000256" key="5">
    <source>
        <dbReference type="ARBA" id="ARBA00022884"/>
    </source>
</evidence>
<dbReference type="InterPro" id="IPR001650">
    <property type="entry name" value="Helicase_C-like"/>
</dbReference>
<comment type="catalytic activity">
    <reaction evidence="6">
        <text>ATP + H2O = ADP + phosphate + H(+)</text>
        <dbReference type="Rhea" id="RHEA:13065"/>
        <dbReference type="ChEBI" id="CHEBI:15377"/>
        <dbReference type="ChEBI" id="CHEBI:15378"/>
        <dbReference type="ChEBI" id="CHEBI:30616"/>
        <dbReference type="ChEBI" id="CHEBI:43474"/>
        <dbReference type="ChEBI" id="CHEBI:456216"/>
        <dbReference type="EC" id="3.6.4.13"/>
    </reaction>
</comment>
<organism evidence="9">
    <name type="scientific">Fopius arisanus</name>
    <dbReference type="NCBI Taxonomy" id="64838"/>
    <lineage>
        <taxon>Eukaryota</taxon>
        <taxon>Metazoa</taxon>
        <taxon>Ecdysozoa</taxon>
        <taxon>Arthropoda</taxon>
        <taxon>Hexapoda</taxon>
        <taxon>Insecta</taxon>
        <taxon>Pterygota</taxon>
        <taxon>Neoptera</taxon>
        <taxon>Endopterygota</taxon>
        <taxon>Hymenoptera</taxon>
        <taxon>Apocrita</taxon>
        <taxon>Ichneumonoidea</taxon>
        <taxon>Braconidae</taxon>
        <taxon>Opiinae</taxon>
        <taxon>Fopius</taxon>
    </lineage>
</organism>
<dbReference type="SMART" id="SM01178">
    <property type="entry name" value="DUF4217"/>
    <property type="match status" value="1"/>
</dbReference>
<comment type="domain">
    <text evidence="6">The Q motif is unique to and characteristic of the DEAD box family of RNA helicases and controls ATP binding and hydrolysis.</text>
</comment>
<dbReference type="Gene3D" id="3.40.50.300">
    <property type="entry name" value="P-loop containing nucleotide triphosphate hydrolases"/>
    <property type="match status" value="1"/>
</dbReference>
<dbReference type="GO" id="GO:0003724">
    <property type="term" value="F:RNA helicase activity"/>
    <property type="evidence" value="ECO:0007669"/>
    <property type="project" value="UniProtKB-EC"/>
</dbReference>
<evidence type="ECO:0000256" key="3">
    <source>
        <dbReference type="ARBA" id="ARBA00022806"/>
    </source>
</evidence>
<evidence type="ECO:0000256" key="4">
    <source>
        <dbReference type="ARBA" id="ARBA00022840"/>
    </source>
</evidence>
<feature type="domain" description="Helicase C-terminal" evidence="8">
    <location>
        <begin position="1"/>
        <end position="101"/>
    </location>
</feature>
<keyword evidence="5 6" id="KW-0694">RNA-binding</keyword>
<comment type="function">
    <text evidence="6">RNA helicase.</text>
</comment>
<dbReference type="InterPro" id="IPR027417">
    <property type="entry name" value="P-loop_NTPase"/>
</dbReference>
<proteinExistence type="inferred from homology"/>
<dbReference type="SUPFAM" id="SSF52540">
    <property type="entry name" value="P-loop containing nucleoside triphosphate hydrolases"/>
    <property type="match status" value="1"/>
</dbReference>
<dbReference type="GO" id="GO:0005524">
    <property type="term" value="F:ATP binding"/>
    <property type="evidence" value="ECO:0007669"/>
    <property type="project" value="UniProtKB-UniRule"/>
</dbReference>
<dbReference type="GO" id="GO:0016787">
    <property type="term" value="F:hydrolase activity"/>
    <property type="evidence" value="ECO:0007669"/>
    <property type="project" value="UniProtKB-KW"/>
</dbReference>
<evidence type="ECO:0000313" key="9">
    <source>
        <dbReference type="EMBL" id="JAG78826.1"/>
    </source>
</evidence>
<evidence type="ECO:0000256" key="6">
    <source>
        <dbReference type="RuleBase" id="RU365068"/>
    </source>
</evidence>
<dbReference type="PANTHER" id="PTHR24031">
    <property type="entry name" value="RNA HELICASE"/>
    <property type="match status" value="1"/>
</dbReference>
<evidence type="ECO:0000256" key="7">
    <source>
        <dbReference type="SAM" id="MobiDB-lite"/>
    </source>
</evidence>
<dbReference type="AlphaFoldDB" id="A0A0C9QZ31"/>
<dbReference type="EMBL" id="GBYB01009059">
    <property type="protein sequence ID" value="JAG78826.1"/>
    <property type="molecule type" value="Transcribed_RNA"/>
</dbReference>
<dbReference type="PROSITE" id="PS51194">
    <property type="entry name" value="HELICASE_CTER"/>
    <property type="match status" value="1"/>
</dbReference>
<keyword evidence="4 6" id="KW-0067">ATP-binding</keyword>
<dbReference type="Pfam" id="PF13959">
    <property type="entry name" value="CTE_SPB4"/>
    <property type="match status" value="1"/>
</dbReference>